<evidence type="ECO:0000313" key="1">
    <source>
        <dbReference type="EMBL" id="KUG02822.1"/>
    </source>
</evidence>
<dbReference type="AlphaFoldDB" id="A0A0W8E355"/>
<protein>
    <submittedName>
        <fullName evidence="1">Uncharacterized protein</fullName>
    </submittedName>
</protein>
<proteinExistence type="predicted"/>
<sequence>MGGGTPVIEANRLGHNVIGCDIILCLLDSRKRTGQLEFADYQAAARDLIDNLKRQVGSYYYTRCNICGKEHVLVKYYLGENTVIRGLRTSV</sequence>
<comment type="caution">
    <text evidence="1">The sequence shown here is derived from an EMBL/GenBank/DDBJ whole genome shotgun (WGS) entry which is preliminary data.</text>
</comment>
<accession>A0A0W8E355</accession>
<name>A0A0W8E355_9ZZZZ</name>
<gene>
    <name evidence="1" type="ORF">ASZ90_019816</name>
</gene>
<organism evidence="1">
    <name type="scientific">hydrocarbon metagenome</name>
    <dbReference type="NCBI Taxonomy" id="938273"/>
    <lineage>
        <taxon>unclassified sequences</taxon>
        <taxon>metagenomes</taxon>
        <taxon>ecological metagenomes</taxon>
    </lineage>
</organism>
<reference evidence="1" key="1">
    <citation type="journal article" date="2015" name="Proc. Natl. Acad. Sci. U.S.A.">
        <title>Networks of energetic and metabolic interactions define dynamics in microbial communities.</title>
        <authorList>
            <person name="Embree M."/>
            <person name="Liu J.K."/>
            <person name="Al-Bassam M.M."/>
            <person name="Zengler K."/>
        </authorList>
    </citation>
    <scope>NUCLEOTIDE SEQUENCE</scope>
</reference>
<dbReference type="EMBL" id="LNQE01001908">
    <property type="protein sequence ID" value="KUG02822.1"/>
    <property type="molecule type" value="Genomic_DNA"/>
</dbReference>